<dbReference type="Proteomes" id="UP000250043">
    <property type="component" value="Unassembled WGS sequence"/>
</dbReference>
<protein>
    <submittedName>
        <fullName evidence="1">Uncharacterized protein</fullName>
    </submittedName>
</protein>
<organism evidence="1 2">
    <name type="scientific">Obba rivulosa</name>
    <dbReference type="NCBI Taxonomy" id="1052685"/>
    <lineage>
        <taxon>Eukaryota</taxon>
        <taxon>Fungi</taxon>
        <taxon>Dikarya</taxon>
        <taxon>Basidiomycota</taxon>
        <taxon>Agaricomycotina</taxon>
        <taxon>Agaricomycetes</taxon>
        <taxon>Polyporales</taxon>
        <taxon>Gelatoporiaceae</taxon>
        <taxon>Obba</taxon>
    </lineage>
</organism>
<dbReference type="AlphaFoldDB" id="A0A8E2AW54"/>
<proteinExistence type="predicted"/>
<evidence type="ECO:0000313" key="2">
    <source>
        <dbReference type="Proteomes" id="UP000250043"/>
    </source>
</evidence>
<gene>
    <name evidence="1" type="ORF">OBBRIDRAFT_512984</name>
</gene>
<keyword evidence="2" id="KW-1185">Reference proteome</keyword>
<name>A0A8E2AW54_9APHY</name>
<dbReference type="EMBL" id="KV722381">
    <property type="protein sequence ID" value="OCH91686.1"/>
    <property type="molecule type" value="Genomic_DNA"/>
</dbReference>
<reference evidence="1 2" key="1">
    <citation type="submission" date="2016-07" db="EMBL/GenBank/DDBJ databases">
        <title>Draft genome of the white-rot fungus Obba rivulosa 3A-2.</title>
        <authorList>
            <consortium name="DOE Joint Genome Institute"/>
            <person name="Miettinen O."/>
            <person name="Riley R."/>
            <person name="Acob R."/>
            <person name="Barry K."/>
            <person name="Cullen D."/>
            <person name="De Vries R."/>
            <person name="Hainaut M."/>
            <person name="Hatakka A."/>
            <person name="Henrissat B."/>
            <person name="Hilden K."/>
            <person name="Kuo R."/>
            <person name="Labutti K."/>
            <person name="Lipzen A."/>
            <person name="Makela M.R."/>
            <person name="Sandor L."/>
            <person name="Spatafora J.W."/>
            <person name="Grigoriev I.V."/>
            <person name="Hibbett D.S."/>
        </authorList>
    </citation>
    <scope>NUCLEOTIDE SEQUENCE [LARGE SCALE GENOMIC DNA]</scope>
    <source>
        <strain evidence="1 2">3A-2</strain>
    </source>
</reference>
<sequence>MVGFWTSPFGWRTPSKSPVCVRSASPPPAVRYPLLTVPHLVELLPQGREVSMGDLARAFPNLVSPRLPDTCPSINQTVEASRAMNARGLEKLCWSHLDYLDGHFVDIYKSGLMCRVCHFVTCDHCGHRGREVGEVCSQQCPLALSFPTHWSPRGTRPYSTLRLRFMELVELDLTFLCLDKFMWIFD</sequence>
<accession>A0A8E2AW54</accession>
<evidence type="ECO:0000313" key="1">
    <source>
        <dbReference type="EMBL" id="OCH91686.1"/>
    </source>
</evidence>